<dbReference type="Proteomes" id="UP000721415">
    <property type="component" value="Unassembled WGS sequence"/>
</dbReference>
<dbReference type="SUPFAM" id="SSF52540">
    <property type="entry name" value="P-loop containing nucleoside triphosphate hydrolases"/>
    <property type="match status" value="1"/>
</dbReference>
<evidence type="ECO:0000259" key="3">
    <source>
        <dbReference type="PROSITE" id="PS50893"/>
    </source>
</evidence>
<dbReference type="EMBL" id="JACBXQ010000002">
    <property type="protein sequence ID" value="MBG9986043.1"/>
    <property type="molecule type" value="Genomic_DNA"/>
</dbReference>
<dbReference type="GO" id="GO:0005524">
    <property type="term" value="F:ATP binding"/>
    <property type="evidence" value="ECO:0007669"/>
    <property type="project" value="UniProtKB-KW"/>
</dbReference>
<reference evidence="4 5" key="1">
    <citation type="submission" date="2020-07" db="EMBL/GenBank/DDBJ databases">
        <title>Facklamia lactis sp. nov., isolated from raw milk.</title>
        <authorList>
            <person name="Doll E.V."/>
            <person name="Huptas C."/>
            <person name="Staib L."/>
            <person name="Wenning M."/>
            <person name="Scherer S."/>
        </authorList>
    </citation>
    <scope>NUCLEOTIDE SEQUENCE [LARGE SCALE GENOMIC DNA]</scope>
    <source>
        <strain evidence="4 5">DSM 111018</strain>
    </source>
</reference>
<dbReference type="InterPro" id="IPR027417">
    <property type="entry name" value="P-loop_NTPase"/>
</dbReference>
<dbReference type="InterPro" id="IPR017871">
    <property type="entry name" value="ABC_transporter-like_CS"/>
</dbReference>
<dbReference type="InterPro" id="IPR003593">
    <property type="entry name" value="AAA+_ATPase"/>
</dbReference>
<proteinExistence type="predicted"/>
<evidence type="ECO:0000313" key="5">
    <source>
        <dbReference type="Proteomes" id="UP000721415"/>
    </source>
</evidence>
<dbReference type="InterPro" id="IPR015854">
    <property type="entry name" value="ABC_transpr_LolD-like"/>
</dbReference>
<name>A0ABS0LPG3_9LACT</name>
<evidence type="ECO:0000256" key="1">
    <source>
        <dbReference type="ARBA" id="ARBA00022741"/>
    </source>
</evidence>
<evidence type="ECO:0000256" key="2">
    <source>
        <dbReference type="ARBA" id="ARBA00022840"/>
    </source>
</evidence>
<protein>
    <submittedName>
        <fullName evidence="4">ATP-binding cassette domain-containing protein</fullName>
    </submittedName>
</protein>
<dbReference type="InterPro" id="IPR003439">
    <property type="entry name" value="ABC_transporter-like_ATP-bd"/>
</dbReference>
<accession>A0ABS0LPG3</accession>
<organism evidence="4 5">
    <name type="scientific">Facklamia lactis</name>
    <dbReference type="NCBI Taxonomy" id="2749967"/>
    <lineage>
        <taxon>Bacteria</taxon>
        <taxon>Bacillati</taxon>
        <taxon>Bacillota</taxon>
        <taxon>Bacilli</taxon>
        <taxon>Lactobacillales</taxon>
        <taxon>Aerococcaceae</taxon>
        <taxon>Facklamia</taxon>
    </lineage>
</organism>
<dbReference type="PROSITE" id="PS00211">
    <property type="entry name" value="ABC_TRANSPORTER_1"/>
    <property type="match status" value="1"/>
</dbReference>
<keyword evidence="2 4" id="KW-0067">ATP-binding</keyword>
<dbReference type="PROSITE" id="PS50893">
    <property type="entry name" value="ABC_TRANSPORTER_2"/>
    <property type="match status" value="1"/>
</dbReference>
<keyword evidence="5" id="KW-1185">Reference proteome</keyword>
<evidence type="ECO:0000313" key="4">
    <source>
        <dbReference type="EMBL" id="MBG9986043.1"/>
    </source>
</evidence>
<dbReference type="RefSeq" id="WP_197114964.1">
    <property type="nucleotide sequence ID" value="NZ_JACBXQ010000002.1"/>
</dbReference>
<dbReference type="Gene3D" id="3.40.50.300">
    <property type="entry name" value="P-loop containing nucleotide triphosphate hydrolases"/>
    <property type="match status" value="1"/>
</dbReference>
<dbReference type="SMART" id="SM00382">
    <property type="entry name" value="AAA"/>
    <property type="match status" value="1"/>
</dbReference>
<dbReference type="PANTHER" id="PTHR24220">
    <property type="entry name" value="IMPORT ATP-BINDING PROTEIN"/>
    <property type="match status" value="1"/>
</dbReference>
<comment type="caution">
    <text evidence="4">The sequence shown here is derived from an EMBL/GenBank/DDBJ whole genome shotgun (WGS) entry which is preliminary data.</text>
</comment>
<sequence length="230" mass="25626">MFEVKDLCKSFMRDGETISPVDHLNFTLNQGEMAVIMGKSGVGKTTFLNLLALFLKADQGDILYQKKSIIELDDQQASLFRNQELAYLTQKVETLSSLNVLENVMLPSYISSGEKKGVNEIRQRAVDLLEKLGIGDLKDQAVRQLSGGEKKRVALARALINQPKILLLDEPTVSLDEATSLELRDLLVDLNKQGMGMLIVTHDPIFKDLKQAKLFHMVDGHLLESTSKLA</sequence>
<gene>
    <name evidence="4" type="ORF">HZY91_03940</name>
</gene>
<dbReference type="Pfam" id="PF00005">
    <property type="entry name" value="ABC_tran"/>
    <property type="match status" value="1"/>
</dbReference>
<keyword evidence="1" id="KW-0547">Nucleotide-binding</keyword>
<feature type="domain" description="ABC transporter" evidence="3">
    <location>
        <begin position="2"/>
        <end position="229"/>
    </location>
</feature>